<protein>
    <submittedName>
        <fullName evidence="4">Salutaridine reductase</fullName>
    </submittedName>
</protein>
<comment type="caution">
    <text evidence="4">The sequence shown here is derived from an EMBL/GenBank/DDBJ whole genome shotgun (WGS) entry which is preliminary data.</text>
</comment>
<name>A0A1E5VJ81_9POAL</name>
<dbReference type="InterPro" id="IPR036291">
    <property type="entry name" value="NAD(P)-bd_dom_sf"/>
</dbReference>
<evidence type="ECO:0000256" key="2">
    <source>
        <dbReference type="ARBA" id="ARBA00022857"/>
    </source>
</evidence>
<dbReference type="OrthoDB" id="1933717at2759"/>
<gene>
    <name evidence="4" type="ORF">BAE44_0013840</name>
</gene>
<sequence>IWKQCGIHDEHIFIRIAVVTGGNKGIGLEVCRQLASKGITVVLTARNEKRGSAAVQELKQAGLHNVIFHQLDITDSPGIDQLADFLKGHFGKIDILVNNAALGAVEYIEDAAISSATSEPEQLKNEELKRELDDIEKLTEKDLDEMLATYLKDFEAGALEARGWPMHFSAYRMGQIAMNAYSRMIARRQPGLRINCANPGYVKTDISVYSGTLTPAEGASNLLKVLLLPEGGPTGKYFDDGKEAPFV</sequence>
<keyword evidence="2" id="KW-0521">NADP</keyword>
<dbReference type="Gene3D" id="3.40.50.720">
    <property type="entry name" value="NAD(P)-binding Rossmann-like Domain"/>
    <property type="match status" value="2"/>
</dbReference>
<keyword evidence="5" id="KW-1185">Reference proteome</keyword>
<evidence type="ECO:0000313" key="5">
    <source>
        <dbReference type="Proteomes" id="UP000095767"/>
    </source>
</evidence>
<keyword evidence="3" id="KW-0560">Oxidoreductase</keyword>
<dbReference type="GO" id="GO:0016491">
    <property type="term" value="F:oxidoreductase activity"/>
    <property type="evidence" value="ECO:0007669"/>
    <property type="project" value="UniProtKB-KW"/>
</dbReference>
<dbReference type="PRINTS" id="PR00081">
    <property type="entry name" value="GDHRDH"/>
</dbReference>
<dbReference type="Pfam" id="PF00106">
    <property type="entry name" value="adh_short"/>
    <property type="match status" value="1"/>
</dbReference>
<dbReference type="EMBL" id="LWDX02038021">
    <property type="protein sequence ID" value="OEL25142.1"/>
    <property type="molecule type" value="Genomic_DNA"/>
</dbReference>
<reference evidence="4 5" key="1">
    <citation type="submission" date="2016-09" db="EMBL/GenBank/DDBJ databases">
        <title>The draft genome of Dichanthelium oligosanthes: A C3 panicoid grass species.</title>
        <authorList>
            <person name="Studer A.J."/>
            <person name="Schnable J.C."/>
            <person name="Brutnell T.P."/>
        </authorList>
    </citation>
    <scope>NUCLEOTIDE SEQUENCE [LARGE SCALE GENOMIC DNA]</scope>
    <source>
        <strain evidence="5">cv. Kellogg 1175</strain>
        <tissue evidence="4">Leaf</tissue>
    </source>
</reference>
<dbReference type="PANTHER" id="PTHR43490">
    <property type="entry name" value="(+)-NEOMENTHOL DEHYDROGENASE"/>
    <property type="match status" value="1"/>
</dbReference>
<dbReference type="InterPro" id="IPR002347">
    <property type="entry name" value="SDR_fam"/>
</dbReference>
<accession>A0A1E5VJ81</accession>
<evidence type="ECO:0000313" key="4">
    <source>
        <dbReference type="EMBL" id="OEL25142.1"/>
    </source>
</evidence>
<dbReference type="PANTHER" id="PTHR43490:SF134">
    <property type="entry name" value="(+)-NEOMENTHOL DEHYDROGENASE"/>
    <property type="match status" value="1"/>
</dbReference>
<dbReference type="GO" id="GO:0016020">
    <property type="term" value="C:membrane"/>
    <property type="evidence" value="ECO:0007669"/>
    <property type="project" value="TreeGrafter"/>
</dbReference>
<dbReference type="SUPFAM" id="SSF51735">
    <property type="entry name" value="NAD(P)-binding Rossmann-fold domains"/>
    <property type="match status" value="1"/>
</dbReference>
<comment type="similarity">
    <text evidence="1">Belongs to the short-chain dehydrogenases/reductases (SDR) family.</text>
</comment>
<evidence type="ECO:0000256" key="3">
    <source>
        <dbReference type="ARBA" id="ARBA00023002"/>
    </source>
</evidence>
<feature type="non-terminal residue" evidence="4">
    <location>
        <position position="1"/>
    </location>
</feature>
<dbReference type="AlphaFoldDB" id="A0A1E5VJ81"/>
<evidence type="ECO:0000256" key="1">
    <source>
        <dbReference type="ARBA" id="ARBA00006484"/>
    </source>
</evidence>
<proteinExistence type="inferred from homology"/>
<dbReference type="STRING" id="888268.A0A1E5VJ81"/>
<dbReference type="Proteomes" id="UP000095767">
    <property type="component" value="Unassembled WGS sequence"/>
</dbReference>
<organism evidence="4 5">
    <name type="scientific">Dichanthelium oligosanthes</name>
    <dbReference type="NCBI Taxonomy" id="888268"/>
    <lineage>
        <taxon>Eukaryota</taxon>
        <taxon>Viridiplantae</taxon>
        <taxon>Streptophyta</taxon>
        <taxon>Embryophyta</taxon>
        <taxon>Tracheophyta</taxon>
        <taxon>Spermatophyta</taxon>
        <taxon>Magnoliopsida</taxon>
        <taxon>Liliopsida</taxon>
        <taxon>Poales</taxon>
        <taxon>Poaceae</taxon>
        <taxon>PACMAD clade</taxon>
        <taxon>Panicoideae</taxon>
        <taxon>Panicodae</taxon>
        <taxon>Paniceae</taxon>
        <taxon>Dichantheliinae</taxon>
        <taxon>Dichanthelium</taxon>
    </lineage>
</organism>